<dbReference type="EMBL" id="JTDY01000456">
    <property type="protein sequence ID" value="KOB77094.1"/>
    <property type="molecule type" value="Genomic_DNA"/>
</dbReference>
<protein>
    <submittedName>
        <fullName evidence="1">Uncharacterized protein</fullName>
    </submittedName>
</protein>
<evidence type="ECO:0000313" key="2">
    <source>
        <dbReference type="Proteomes" id="UP000037510"/>
    </source>
</evidence>
<sequence length="64" mass="7120">ANGADSPSVTPVKPRLGLFGDVYSPQHLNLTPKTKTKKLFKHLRNESLILYAPEEITEVGDKCR</sequence>
<organism evidence="1 2">
    <name type="scientific">Operophtera brumata</name>
    <name type="common">Winter moth</name>
    <name type="synonym">Phalaena brumata</name>
    <dbReference type="NCBI Taxonomy" id="104452"/>
    <lineage>
        <taxon>Eukaryota</taxon>
        <taxon>Metazoa</taxon>
        <taxon>Ecdysozoa</taxon>
        <taxon>Arthropoda</taxon>
        <taxon>Hexapoda</taxon>
        <taxon>Insecta</taxon>
        <taxon>Pterygota</taxon>
        <taxon>Neoptera</taxon>
        <taxon>Endopterygota</taxon>
        <taxon>Lepidoptera</taxon>
        <taxon>Glossata</taxon>
        <taxon>Ditrysia</taxon>
        <taxon>Geometroidea</taxon>
        <taxon>Geometridae</taxon>
        <taxon>Larentiinae</taxon>
        <taxon>Operophtera</taxon>
    </lineage>
</organism>
<dbReference type="AlphaFoldDB" id="A0A0L7LP02"/>
<comment type="caution">
    <text evidence="1">The sequence shown here is derived from an EMBL/GenBank/DDBJ whole genome shotgun (WGS) entry which is preliminary data.</text>
</comment>
<name>A0A0L7LP02_OPEBR</name>
<dbReference type="Proteomes" id="UP000037510">
    <property type="component" value="Unassembled WGS sequence"/>
</dbReference>
<evidence type="ECO:0000313" key="1">
    <source>
        <dbReference type="EMBL" id="KOB77094.1"/>
    </source>
</evidence>
<gene>
    <name evidence="1" type="ORF">OBRU01_04143</name>
</gene>
<proteinExistence type="predicted"/>
<feature type="non-terminal residue" evidence="1">
    <location>
        <position position="1"/>
    </location>
</feature>
<keyword evidence="2" id="KW-1185">Reference proteome</keyword>
<reference evidence="1 2" key="1">
    <citation type="journal article" date="2015" name="Genome Biol. Evol.">
        <title>The genome of winter moth (Operophtera brumata) provides a genomic perspective on sexual dimorphism and phenology.</title>
        <authorList>
            <person name="Derks M.F."/>
            <person name="Smit S."/>
            <person name="Salis L."/>
            <person name="Schijlen E."/>
            <person name="Bossers A."/>
            <person name="Mateman C."/>
            <person name="Pijl A.S."/>
            <person name="de Ridder D."/>
            <person name="Groenen M.A."/>
            <person name="Visser M.E."/>
            <person name="Megens H.J."/>
        </authorList>
    </citation>
    <scope>NUCLEOTIDE SEQUENCE [LARGE SCALE GENOMIC DNA]</scope>
    <source>
        <strain evidence="1">WM2013NL</strain>
        <tissue evidence="1">Head and thorax</tissue>
    </source>
</reference>
<accession>A0A0L7LP02</accession>